<gene>
    <name evidence="2" type="ORF">JYA62_23475</name>
</gene>
<feature type="domain" description="NmrA-like" evidence="1">
    <location>
        <begin position="5"/>
        <end position="241"/>
    </location>
</feature>
<organism evidence="2 3">
    <name type="scientific">Vibrio neptunius</name>
    <dbReference type="NCBI Taxonomy" id="170651"/>
    <lineage>
        <taxon>Bacteria</taxon>
        <taxon>Pseudomonadati</taxon>
        <taxon>Pseudomonadota</taxon>
        <taxon>Gammaproteobacteria</taxon>
        <taxon>Vibrionales</taxon>
        <taxon>Vibrionaceae</taxon>
        <taxon>Vibrio</taxon>
    </lineage>
</organism>
<evidence type="ECO:0000313" key="2">
    <source>
        <dbReference type="EMBL" id="MBN3580580.1"/>
    </source>
</evidence>
<protein>
    <submittedName>
        <fullName evidence="2">NAD(P)H-binding protein</fullName>
    </submittedName>
</protein>
<dbReference type="Proteomes" id="UP000779070">
    <property type="component" value="Unassembled WGS sequence"/>
</dbReference>
<comment type="caution">
    <text evidence="2">The sequence shown here is derived from an EMBL/GenBank/DDBJ whole genome shotgun (WGS) entry which is preliminary data.</text>
</comment>
<dbReference type="Gene3D" id="3.40.50.720">
    <property type="entry name" value="NAD(P)-binding Rossmann-like Domain"/>
    <property type="match status" value="1"/>
</dbReference>
<dbReference type="InterPro" id="IPR036291">
    <property type="entry name" value="NAD(P)-bd_dom_sf"/>
</dbReference>
<dbReference type="InterPro" id="IPR051604">
    <property type="entry name" value="Ergot_Alk_Oxidoreductase"/>
</dbReference>
<dbReference type="SUPFAM" id="SSF51735">
    <property type="entry name" value="NAD(P)-binding Rossmann-fold domains"/>
    <property type="match status" value="1"/>
</dbReference>
<evidence type="ECO:0000313" key="3">
    <source>
        <dbReference type="Proteomes" id="UP000779070"/>
    </source>
</evidence>
<dbReference type="EMBL" id="JAFHLB010000057">
    <property type="protein sequence ID" value="MBN3580580.1"/>
    <property type="molecule type" value="Genomic_DNA"/>
</dbReference>
<sequence>MNTSKLYVVTGATGRTGSAAAKTLLNANHRVRVIVRDASKAQEWISLGAEVAVADLSNSSDLEQAFTGADGAYIVSPPQYQSHTLFTQAELMAQCIAQAVNKAKLPKLVVLSSIGADQPTNTGWIAMNRLLETALKDCGAAVAFLRAAYFMENWAPLLTVALEQGQLPSFLSPTDRKLPMIATSDIGRIAASTLCEDWNGIRLINLEGPSSYSPNDVAAHLTTKTSVPIEATTIAESDWPQAVSQNKFSPQALAGFIEMTQGLNSGHIAFAEDSQLEHISGTISLHQVIDSLVGR</sequence>
<dbReference type="InterPro" id="IPR008030">
    <property type="entry name" value="NmrA-like"/>
</dbReference>
<name>A0ABS3A909_9VIBR</name>
<reference evidence="2 3" key="1">
    <citation type="submission" date="2021-02" db="EMBL/GenBank/DDBJ databases">
        <title>Draft Genome Sequences of 5 Vibrio neptunius Strains Isolated From of Bivalve Hatcheries.</title>
        <authorList>
            <person name="Galvis F."/>
            <person name="Barja J.L."/>
            <person name="Lemos M.L."/>
            <person name="Balado M."/>
        </authorList>
    </citation>
    <scope>NUCLEOTIDE SEQUENCE [LARGE SCALE GENOMIC DNA]</scope>
    <source>
        <strain evidence="2 3">PP-145.98</strain>
    </source>
</reference>
<keyword evidence="3" id="KW-1185">Reference proteome</keyword>
<dbReference type="Pfam" id="PF05368">
    <property type="entry name" value="NmrA"/>
    <property type="match status" value="1"/>
</dbReference>
<accession>A0ABS3A909</accession>
<dbReference type="PANTHER" id="PTHR43162:SF1">
    <property type="entry name" value="PRESTALK A DIFFERENTIATION PROTEIN A"/>
    <property type="match status" value="1"/>
</dbReference>
<dbReference type="PANTHER" id="PTHR43162">
    <property type="match status" value="1"/>
</dbReference>
<evidence type="ECO:0000259" key="1">
    <source>
        <dbReference type="Pfam" id="PF05368"/>
    </source>
</evidence>
<dbReference type="Gene3D" id="3.90.25.10">
    <property type="entry name" value="UDP-galactose 4-epimerase, domain 1"/>
    <property type="match status" value="1"/>
</dbReference>
<dbReference type="RefSeq" id="WP_206372226.1">
    <property type="nucleotide sequence ID" value="NZ_CAWPTM010000130.1"/>
</dbReference>
<proteinExistence type="predicted"/>